<accession>A0AA96GR04</accession>
<proteinExistence type="predicted"/>
<sequence>MPSFRGEIFKAVKVEGIGLIDWYQQGDSVLWEYSLTETQEKKPTRFYRNQYANCD</sequence>
<dbReference type="AlphaFoldDB" id="A0AA96GR04"/>
<dbReference type="EMBL" id="CP116968">
    <property type="protein sequence ID" value="WNM63738.1"/>
    <property type="molecule type" value="Genomic_DNA"/>
</dbReference>
<evidence type="ECO:0000313" key="1">
    <source>
        <dbReference type="EMBL" id="WNM63738.1"/>
    </source>
</evidence>
<organism evidence="1 2">
    <name type="scientific">Candidatus Nitrospira neomarina</name>
    <dbReference type="NCBI Taxonomy" id="3020899"/>
    <lineage>
        <taxon>Bacteria</taxon>
        <taxon>Pseudomonadati</taxon>
        <taxon>Nitrospirota</taxon>
        <taxon>Nitrospiria</taxon>
        <taxon>Nitrospirales</taxon>
        <taxon>Nitrospiraceae</taxon>
        <taxon>Nitrospira</taxon>
    </lineage>
</organism>
<gene>
    <name evidence="1" type="ORF">PQG83_08285</name>
</gene>
<evidence type="ECO:0000313" key="2">
    <source>
        <dbReference type="Proteomes" id="UP001302494"/>
    </source>
</evidence>
<dbReference type="RefSeq" id="WP_312748425.1">
    <property type="nucleotide sequence ID" value="NZ_CP116968.1"/>
</dbReference>
<reference evidence="1 2" key="1">
    <citation type="submission" date="2023-01" db="EMBL/GenBank/DDBJ databases">
        <title>Cultivation and genomic characterization of new, ubiquitous marine nitrite-oxidizing bacteria from the Nitrospirales.</title>
        <authorList>
            <person name="Mueller A.J."/>
            <person name="Daebeler A."/>
            <person name="Herbold C.W."/>
            <person name="Kirkegaard R.H."/>
            <person name="Daims H."/>
        </authorList>
    </citation>
    <scope>NUCLEOTIDE SEQUENCE [LARGE SCALE GENOMIC DNA]</scope>
    <source>
        <strain evidence="1 2">DK</strain>
    </source>
</reference>
<keyword evidence="2" id="KW-1185">Reference proteome</keyword>
<protein>
    <submittedName>
        <fullName evidence="1">Uncharacterized protein</fullName>
    </submittedName>
</protein>
<name>A0AA96GR04_9BACT</name>
<dbReference type="Proteomes" id="UP001302494">
    <property type="component" value="Chromosome"/>
</dbReference>
<dbReference type="KEGG" id="nneo:PQG83_08285"/>